<gene>
    <name evidence="1" type="ORF">Amon02_000251300</name>
</gene>
<sequence length="848" mass="95226">MNSTHSKKGLHHGSYSDPGFQSPSQGDESESTSRQPVINNQDMMLEHFLPSFEMHNYMFNRTLLDTEYIRDEPPPPYEESEAFQQSGTPEISRLAVAGYMDPTENPDMLVLNNLDNLQALDLPIKLTIVLTKKPPLRNVRSERESPLKVYKPGDVVAGYMLVENIWKDPIPFEMVWVTLEGTATIKSYLTPNEGKKLIRTNFLKMCDLCASHHYGFIDVGPTGDRCGKNNCPETGARYGLPDDKILKPGKKYKKLFMFKMPYTLLDTDCEHQIPEHLGLPSSFGVDIESFSGQANKIQVDKQSGYGDLGCSGSPIRTNDFSLYGQSISYSINIKIIGRQIDFYKQFYTYSTNHNFDFVLIKNAQHFFRFSTAGTNCNINSDSAWFFKSHFSSDEQIGQLEKIFADITEKLKLKRALIDAGVTDPSEQQVITDDFNTDYKKKNQLANVPRFNSVKSGDKNIVKNVTSATLTKGFINKTEVGELNIALSTNKRNSIDSIVPDVLMKSFTSDSATNSTGFSHLKANIPKMSYSQFSKSHKSVPPSSTKSSKPSKSTRNKHFINTIFSSASTSLSRSSKSVRQIFHTNSSKIKTLPYSSLEIDSNKANSNLVPFSTYLSPLFSNLLPVSLKDRSTFNEFEIELTFNPNRHSCSAQPPKSIKINPRLQVITIQSEKPIPITIDGECLMESSALETTRKKFDLLKQRLMKKYLTNWCKLLNESNGQLSVPKNVYNDLLALVKMQVRQPCGANGGLDVFETVECNNLMWTKDSEGGVYQAQLKFMLLLDEEKLTQTTGDVNEAAGLAHLVPSFQTCLLGRFYSVRFEFECGSVHEGRYGVKDAKKIFATLPIVVV</sequence>
<dbReference type="Proteomes" id="UP001165064">
    <property type="component" value="Unassembled WGS sequence"/>
</dbReference>
<organism evidence="1 2">
    <name type="scientific">Ambrosiozyma monospora</name>
    <name type="common">Yeast</name>
    <name type="synonym">Endomycopsis monosporus</name>
    <dbReference type="NCBI Taxonomy" id="43982"/>
    <lineage>
        <taxon>Eukaryota</taxon>
        <taxon>Fungi</taxon>
        <taxon>Dikarya</taxon>
        <taxon>Ascomycota</taxon>
        <taxon>Saccharomycotina</taxon>
        <taxon>Pichiomycetes</taxon>
        <taxon>Pichiales</taxon>
        <taxon>Pichiaceae</taxon>
        <taxon>Ambrosiozyma</taxon>
    </lineage>
</organism>
<protein>
    <submittedName>
        <fullName evidence="1">Unnamed protein product</fullName>
    </submittedName>
</protein>
<accession>A0ACB5SYB5</accession>
<comment type="caution">
    <text evidence="1">The sequence shown here is derived from an EMBL/GenBank/DDBJ whole genome shotgun (WGS) entry which is preliminary data.</text>
</comment>
<name>A0ACB5SYB5_AMBMO</name>
<evidence type="ECO:0000313" key="1">
    <source>
        <dbReference type="EMBL" id="GME76251.1"/>
    </source>
</evidence>
<dbReference type="EMBL" id="BSXS01001463">
    <property type="protein sequence ID" value="GME76251.1"/>
    <property type="molecule type" value="Genomic_DNA"/>
</dbReference>
<keyword evidence="2" id="KW-1185">Reference proteome</keyword>
<reference evidence="1" key="1">
    <citation type="submission" date="2023-04" db="EMBL/GenBank/DDBJ databases">
        <title>Ambrosiozyma monospora NBRC 10751.</title>
        <authorList>
            <person name="Ichikawa N."/>
            <person name="Sato H."/>
            <person name="Tonouchi N."/>
        </authorList>
    </citation>
    <scope>NUCLEOTIDE SEQUENCE</scope>
    <source>
        <strain evidence="1">NBRC 10751</strain>
    </source>
</reference>
<proteinExistence type="predicted"/>
<evidence type="ECO:0000313" key="2">
    <source>
        <dbReference type="Proteomes" id="UP001165064"/>
    </source>
</evidence>